<evidence type="ECO:0000256" key="7">
    <source>
        <dbReference type="ARBA" id="ARBA00023043"/>
    </source>
</evidence>
<dbReference type="PROSITE" id="PS50297">
    <property type="entry name" value="ANK_REP_REGION"/>
    <property type="match status" value="14"/>
</dbReference>
<feature type="repeat" description="ANK" evidence="12">
    <location>
        <begin position="592"/>
        <end position="624"/>
    </location>
</feature>
<dbReference type="InterPro" id="IPR002110">
    <property type="entry name" value="Ankyrin_rpt"/>
</dbReference>
<dbReference type="PROSITE" id="PS50088">
    <property type="entry name" value="ANK_REPEAT"/>
    <property type="match status" value="16"/>
</dbReference>
<evidence type="ECO:0000256" key="10">
    <source>
        <dbReference type="ARBA" id="ARBA00023180"/>
    </source>
</evidence>
<feature type="transmembrane region" description="Helical" evidence="14">
    <location>
        <begin position="1232"/>
        <end position="1253"/>
    </location>
</feature>
<organism evidence="16 17">
    <name type="scientific">Pocillopora damicornis</name>
    <name type="common">Cauliflower coral</name>
    <name type="synonym">Millepora damicornis</name>
    <dbReference type="NCBI Taxonomy" id="46731"/>
    <lineage>
        <taxon>Eukaryota</taxon>
        <taxon>Metazoa</taxon>
        <taxon>Cnidaria</taxon>
        <taxon>Anthozoa</taxon>
        <taxon>Hexacorallia</taxon>
        <taxon>Scleractinia</taxon>
        <taxon>Astrocoeniina</taxon>
        <taxon>Pocilloporidae</taxon>
        <taxon>Pocillopora</taxon>
    </lineage>
</organism>
<evidence type="ECO:0000256" key="13">
    <source>
        <dbReference type="SAM" id="MobiDB-lite"/>
    </source>
</evidence>
<sequence length="1600" mass="177483">MSNLMSTYRVVGGKNGKDTARLRSGGTQRSNASLNKVDPRFDNDSVELMNYHPGDVDGTRILVPNVEVYRPTMNSFIYFSNENFAAKVNVNTLNREGVAPIHRAVRINDVGALASLLESDADINLADRTGSTPLITAARFNRSEMVKLLLERGANPLIGNESSSISPLHEAARRGFTEICILLLNDSRIKATTINYGHVSPLHMACFGGDRATCELILKHGADVTYISKVTKNTPLHFAAWNGDEYNCKLLINAADHDSHNWSENMSPLHHAAKCGFVELVELLILYGVVVDARDRNIRTPLHSAATFNHVRIVELLVENGADLETKDQLSMTPLLLAVSHGACHTVKALLDCGADITAVDSSLNSCLHLAVIFNKPEMVKLLLERDGDKLIRCREKDLKTVFHLAAVLKDPKILEILVQKAPKTEEYFCLRDAQEKLPIHDAAASGSLNCLRVLTLCPFLLNERDSEGSSPLHLAASNKHTWVDFTKDLQKLVENKTKSKQFHEVVNSPVLSSRGTQRSTLSASKVRPWFDNEGLELISNPGSGNGSRHQTPTPPIETEIKPFKPTQNGLLHFSADASLLNTGDINALDDEGLSALHRAVRLDDVEGVTSLLDNGADINILGMSGHTPLHAAVRFERSRIVQLLLQKGADPLKENENHLTPLHLAARKGLTEISRAMLKDSRVGPSALNKGCITPFHCACLGGNPEVCALLLDGGADVTSKVFSTTPALSLAAWQGHEEACQLIIETASKRLPSLIDFVNERDEEGKTALHKACDGGFERIVDLLLRNGADSNAVDWVVCMSPLHSAAKYGHLAVVELLILNGAVIDARNGRLQTPLHSAAGFNHGKIVELLLEIGADPEARDTSGITPFLLAVTHAASYSVQVLLDKGADKTALDSSLNSCLHLAINYCKTEMVKTLLGKDKDTLLQLKDKHLKTVFHLAAGMKDSEILEILLQEKDISPLCQRDVKERLPLHIAAEKGSIHCVEALSRCHGFSFHTQQTDEIGRTPLHLAASNKHAETCRVLLKNGAEVFQMDARGFTALHHAVEAGSLQTVKILLDCRLPSTLERVDLSNNTPLHIACMHNRPDILSFLLDQGANVTAKNKRNMTCLDVAVEWEASEVAMTLMRHPRWEEVLNYYPDDGVCSMDKLIEKLPNVAEIVLDNCISYSPLPPSHEDFSVRFNLLPLDPNTNSGCSNYFGPACMAKHRREKLLNHNVTQALLRWKWMILGKFVTFFNMLVFAVFVALFSSFIVKEREKVKLSHASKDEIAIVEDNDSFLSHTPWIIIIFSVVQLVKELIQMFWLRLSYFKDLTNLFELIMFAFVWMFTLSSISESFSLTAEVRWSVGVLGLFMSYISLTLYFRRFGGLGLYVTMYVEVLFTFVKVISTFMIALTGYALVFYVLLKEQGNFSDFWFSTAKILVMMVGELDYTDMLVEHVVNNQTVPGTSFPYVPLPRLTFALFLVFILMVSIVLVNLLVGLAVGDIESIQRTASLRALIDQVFLVDSIMKSYPKWILRRIHKSSLEIKPNQKNFLKRVLLAGSDVSGREFIELLISRKSGSTTPEQARDETQGESIRNLQATVEAQGRLLQAMADRLRIRE</sequence>
<feature type="transmembrane region" description="Helical" evidence="14">
    <location>
        <begin position="1315"/>
        <end position="1332"/>
    </location>
</feature>
<keyword evidence="11" id="KW-0407">Ion channel</keyword>
<evidence type="ECO:0000313" key="17">
    <source>
        <dbReference type="Proteomes" id="UP000275408"/>
    </source>
</evidence>
<comment type="subcellular location">
    <subcellularLocation>
        <location evidence="1">Membrane</location>
        <topology evidence="1">Multi-pass membrane protein</topology>
    </subcellularLocation>
</comment>
<feature type="repeat" description="ANK" evidence="12">
    <location>
        <begin position="803"/>
        <end position="832"/>
    </location>
</feature>
<dbReference type="Pfam" id="PF00023">
    <property type="entry name" value="Ank"/>
    <property type="match status" value="1"/>
</dbReference>
<keyword evidence="3" id="KW-0716">Sensory transduction</keyword>
<accession>A0A3M6TXF9</accession>
<dbReference type="GO" id="GO:0005216">
    <property type="term" value="F:monoatomic ion channel activity"/>
    <property type="evidence" value="ECO:0007669"/>
    <property type="project" value="InterPro"/>
</dbReference>
<keyword evidence="17" id="KW-1185">Reference proteome</keyword>
<name>A0A3M6TXF9_POCDA</name>
<feature type="transmembrane region" description="Helical" evidence="14">
    <location>
        <begin position="1459"/>
        <end position="1482"/>
    </location>
</feature>
<evidence type="ECO:0000256" key="12">
    <source>
        <dbReference type="PROSITE-ProRule" id="PRU00023"/>
    </source>
</evidence>
<dbReference type="SMART" id="SM00248">
    <property type="entry name" value="ANK"/>
    <property type="match status" value="27"/>
</dbReference>
<feature type="repeat" description="ANK" evidence="12">
    <location>
        <begin position="625"/>
        <end position="657"/>
    </location>
</feature>
<keyword evidence="6 14" id="KW-1133">Transmembrane helix</keyword>
<reference evidence="16 17" key="1">
    <citation type="journal article" date="2018" name="Sci. Rep.">
        <title>Comparative analysis of the Pocillopora damicornis genome highlights role of immune system in coral evolution.</title>
        <authorList>
            <person name="Cunning R."/>
            <person name="Bay R.A."/>
            <person name="Gillette P."/>
            <person name="Baker A.C."/>
            <person name="Traylor-Knowles N."/>
        </authorList>
    </citation>
    <scope>NUCLEOTIDE SEQUENCE [LARGE SCALE GENOMIC DNA]</scope>
    <source>
        <strain evidence="16">RSMAS</strain>
        <tissue evidence="16">Whole animal</tissue>
    </source>
</reference>
<dbReference type="Pfam" id="PF12796">
    <property type="entry name" value="Ank_2"/>
    <property type="match status" value="9"/>
</dbReference>
<feature type="domain" description="Ion transport" evidence="15">
    <location>
        <begin position="1282"/>
        <end position="1492"/>
    </location>
</feature>
<dbReference type="PRINTS" id="PR01415">
    <property type="entry name" value="ANKYRIN"/>
</dbReference>
<keyword evidence="10" id="KW-0325">Glycoprotein</keyword>
<feature type="region of interest" description="Disordered" evidence="13">
    <location>
        <begin position="11"/>
        <end position="38"/>
    </location>
</feature>
<keyword evidence="2" id="KW-0813">Transport</keyword>
<dbReference type="InterPro" id="IPR036770">
    <property type="entry name" value="Ankyrin_rpt-contain_sf"/>
</dbReference>
<feature type="repeat" description="ANK" evidence="12">
    <location>
        <begin position="264"/>
        <end position="296"/>
    </location>
</feature>
<proteinExistence type="predicted"/>
<evidence type="ECO:0000256" key="4">
    <source>
        <dbReference type="ARBA" id="ARBA00022692"/>
    </source>
</evidence>
<feature type="transmembrane region" description="Helical" evidence="14">
    <location>
        <begin position="1344"/>
        <end position="1362"/>
    </location>
</feature>
<feature type="compositionally biased region" description="Polar residues" evidence="13">
    <location>
        <begin position="25"/>
        <end position="34"/>
    </location>
</feature>
<dbReference type="Proteomes" id="UP000275408">
    <property type="component" value="Unassembled WGS sequence"/>
</dbReference>
<keyword evidence="7 12" id="KW-0040">ANK repeat</keyword>
<evidence type="ECO:0000256" key="5">
    <source>
        <dbReference type="ARBA" id="ARBA00022737"/>
    </source>
</evidence>
<dbReference type="InterPro" id="IPR005821">
    <property type="entry name" value="Ion_trans_dom"/>
</dbReference>
<evidence type="ECO:0000256" key="3">
    <source>
        <dbReference type="ARBA" id="ARBA00022606"/>
    </source>
</evidence>
<dbReference type="STRING" id="46731.A0A3M6TXF9"/>
<feature type="repeat" description="ANK" evidence="12">
    <location>
        <begin position="1005"/>
        <end position="1037"/>
    </location>
</feature>
<evidence type="ECO:0000256" key="8">
    <source>
        <dbReference type="ARBA" id="ARBA00023065"/>
    </source>
</evidence>
<feature type="repeat" description="ANK" evidence="12">
    <location>
        <begin position="766"/>
        <end position="798"/>
    </location>
</feature>
<feature type="repeat" description="ANK" evidence="12">
    <location>
        <begin position="1038"/>
        <end position="1060"/>
    </location>
</feature>
<dbReference type="InterPro" id="IPR052076">
    <property type="entry name" value="TRP_cation_channel"/>
</dbReference>
<feature type="repeat" description="ANK" evidence="12">
    <location>
        <begin position="297"/>
        <end position="329"/>
    </location>
</feature>
<dbReference type="PANTHER" id="PTHR47143">
    <property type="entry name" value="TRANSIENT RECEPTOR POTENTIAL CATION CHANNEL PROTEIN PAINLESS"/>
    <property type="match status" value="1"/>
</dbReference>
<evidence type="ECO:0000256" key="14">
    <source>
        <dbReference type="SAM" id="Phobius"/>
    </source>
</evidence>
<keyword evidence="4 14" id="KW-0812">Transmembrane</keyword>
<dbReference type="EMBL" id="RCHS01002737">
    <property type="protein sequence ID" value="RMX46070.1"/>
    <property type="molecule type" value="Genomic_DNA"/>
</dbReference>
<feature type="repeat" description="ANK" evidence="12">
    <location>
        <begin position="695"/>
        <end position="724"/>
    </location>
</feature>
<keyword evidence="9 14" id="KW-0472">Membrane</keyword>
<evidence type="ECO:0000256" key="2">
    <source>
        <dbReference type="ARBA" id="ARBA00022448"/>
    </source>
</evidence>
<feature type="repeat" description="ANK" evidence="12">
    <location>
        <begin position="1073"/>
        <end position="1105"/>
    </location>
</feature>
<feature type="transmembrane region" description="Helical" evidence="14">
    <location>
        <begin position="1374"/>
        <end position="1404"/>
    </location>
</feature>
<comment type="caution">
    <text evidence="16">The sequence shown here is derived from an EMBL/GenBank/DDBJ whole genome shotgun (WGS) entry which is preliminary data.</text>
</comment>
<feature type="repeat" description="ANK" evidence="12">
    <location>
        <begin position="96"/>
        <end position="128"/>
    </location>
</feature>
<feature type="repeat" description="ANK" evidence="12">
    <location>
        <begin position="197"/>
        <end position="229"/>
    </location>
</feature>
<protein>
    <recommendedName>
        <fullName evidence="15">Ion transport domain-containing protein</fullName>
    </recommendedName>
</protein>
<feature type="repeat" description="ANK" evidence="12">
    <location>
        <begin position="330"/>
        <end position="362"/>
    </location>
</feature>
<gene>
    <name evidence="16" type="ORF">pdam_00001999</name>
</gene>
<dbReference type="SUPFAM" id="SSF48403">
    <property type="entry name" value="Ankyrin repeat"/>
    <property type="match status" value="3"/>
</dbReference>
<dbReference type="Gene3D" id="1.25.40.20">
    <property type="entry name" value="Ankyrin repeat-containing domain"/>
    <property type="match status" value="8"/>
</dbReference>
<evidence type="ECO:0000259" key="15">
    <source>
        <dbReference type="Pfam" id="PF00520"/>
    </source>
</evidence>
<dbReference type="OrthoDB" id="341259at2759"/>
<dbReference type="PANTHER" id="PTHR47143:SF1">
    <property type="entry name" value="ION_TRANS DOMAIN-CONTAINING PROTEIN"/>
    <property type="match status" value="1"/>
</dbReference>
<dbReference type="GO" id="GO:1902495">
    <property type="term" value="C:transmembrane transporter complex"/>
    <property type="evidence" value="ECO:0007669"/>
    <property type="project" value="TreeGrafter"/>
</dbReference>
<feature type="repeat" description="ANK" evidence="12">
    <location>
        <begin position="129"/>
        <end position="161"/>
    </location>
</feature>
<keyword evidence="8" id="KW-0406">Ion transport</keyword>
<feature type="repeat" description="ANK" evidence="12">
    <location>
        <begin position="866"/>
        <end position="898"/>
    </location>
</feature>
<evidence type="ECO:0000256" key="6">
    <source>
        <dbReference type="ARBA" id="ARBA00022989"/>
    </source>
</evidence>
<evidence type="ECO:0000256" key="11">
    <source>
        <dbReference type="ARBA" id="ARBA00023303"/>
    </source>
</evidence>
<evidence type="ECO:0000313" key="16">
    <source>
        <dbReference type="EMBL" id="RMX46070.1"/>
    </source>
</evidence>
<keyword evidence="5" id="KW-0677">Repeat</keyword>
<feature type="repeat" description="ANK" evidence="12">
    <location>
        <begin position="833"/>
        <end position="865"/>
    </location>
</feature>
<dbReference type="Pfam" id="PF00520">
    <property type="entry name" value="Ion_trans"/>
    <property type="match status" value="1"/>
</dbReference>
<evidence type="ECO:0000256" key="9">
    <source>
        <dbReference type="ARBA" id="ARBA00023136"/>
    </source>
</evidence>
<evidence type="ECO:0000256" key="1">
    <source>
        <dbReference type="ARBA" id="ARBA00004141"/>
    </source>
</evidence>